<dbReference type="PANTHER" id="PTHR42866:SF1">
    <property type="entry name" value="SPORE COAT POLYSACCHARIDE BIOSYNTHESIS PROTEIN SPSF"/>
    <property type="match status" value="1"/>
</dbReference>
<keyword evidence="1" id="KW-0808">Transferase</keyword>
<name>A0A2N0YZS9_9BACI</name>
<dbReference type="GO" id="GO:0005829">
    <property type="term" value="C:cytosol"/>
    <property type="evidence" value="ECO:0007669"/>
    <property type="project" value="TreeGrafter"/>
</dbReference>
<gene>
    <name evidence="1" type="ORF">CWS01_15300</name>
</gene>
<accession>A0A2N0YZS9</accession>
<dbReference type="InterPro" id="IPR029044">
    <property type="entry name" value="Nucleotide-diphossugar_trans"/>
</dbReference>
<dbReference type="Proteomes" id="UP000233375">
    <property type="component" value="Unassembled WGS sequence"/>
</dbReference>
<evidence type="ECO:0000313" key="1">
    <source>
        <dbReference type="EMBL" id="PKG22767.1"/>
    </source>
</evidence>
<dbReference type="Gene3D" id="3.90.550.10">
    <property type="entry name" value="Spore Coat Polysaccharide Biosynthesis Protein SpsA, Chain A"/>
    <property type="match status" value="1"/>
</dbReference>
<protein>
    <submittedName>
        <fullName evidence="1">Acylneuraminate cytidylyltransferase</fullName>
    </submittedName>
</protein>
<organism evidence="1 2">
    <name type="scientific">Niallia nealsonii</name>
    <dbReference type="NCBI Taxonomy" id="115979"/>
    <lineage>
        <taxon>Bacteria</taxon>
        <taxon>Bacillati</taxon>
        <taxon>Bacillota</taxon>
        <taxon>Bacilli</taxon>
        <taxon>Bacillales</taxon>
        <taxon>Bacillaceae</taxon>
        <taxon>Niallia</taxon>
    </lineage>
</organism>
<dbReference type="AlphaFoldDB" id="A0A2N0YZS9"/>
<dbReference type="Pfam" id="PF02348">
    <property type="entry name" value="CTP_transf_3"/>
    <property type="match status" value="1"/>
</dbReference>
<sequence length="234" mass="26677">MCGWRVDNLVKVIGVIQARITSNRLPAKAMLDLEGKTILERVVERVKLSNKIDEIWIATSNQIEDDLIESLSKKNGIACFRGSLNNVFNRFYGVLSMADADIVVRITADNPLTEPRLIDKAIFNLINSNLDYIGYKNVPKGSGVEAFTRESFIKILQSGDLTSDHKEHVTSYYYQNQDKFKVKFIEDIYTEDQALVNVSIDTIDDYVKMALIYKLLKEENVDILNYLDRTLGII</sequence>
<dbReference type="SUPFAM" id="SSF53448">
    <property type="entry name" value="Nucleotide-diphospho-sugar transferases"/>
    <property type="match status" value="1"/>
</dbReference>
<keyword evidence="1" id="KW-0548">Nucleotidyltransferase</keyword>
<dbReference type="InterPro" id="IPR003329">
    <property type="entry name" value="Cytidylyl_trans"/>
</dbReference>
<dbReference type="EMBL" id="PISE01000034">
    <property type="protein sequence ID" value="PKG22767.1"/>
    <property type="molecule type" value="Genomic_DNA"/>
</dbReference>
<comment type="caution">
    <text evidence="1">The sequence shown here is derived from an EMBL/GenBank/DDBJ whole genome shotgun (WGS) entry which is preliminary data.</text>
</comment>
<reference evidence="1 2" key="1">
    <citation type="journal article" date="2003" name="Int. J. Syst. Evol. Microbiol.">
        <title>Bacillus nealsonii sp. nov., isolated from a spacecraft-assembly facility, whose spores are gamma-radiation resistant.</title>
        <authorList>
            <person name="Venkateswaran K."/>
            <person name="Kempf M."/>
            <person name="Chen F."/>
            <person name="Satomi M."/>
            <person name="Nicholson W."/>
            <person name="Kern R."/>
        </authorList>
    </citation>
    <scope>NUCLEOTIDE SEQUENCE [LARGE SCALE GENOMIC DNA]</scope>
    <source>
        <strain evidence="1 2">FO-92</strain>
    </source>
</reference>
<keyword evidence="2" id="KW-1185">Reference proteome</keyword>
<dbReference type="PANTHER" id="PTHR42866">
    <property type="entry name" value="3-DEOXY-MANNO-OCTULOSONATE CYTIDYLYLTRANSFERASE"/>
    <property type="match status" value="1"/>
</dbReference>
<evidence type="ECO:0000313" key="2">
    <source>
        <dbReference type="Proteomes" id="UP000233375"/>
    </source>
</evidence>
<dbReference type="GO" id="GO:0016779">
    <property type="term" value="F:nucleotidyltransferase activity"/>
    <property type="evidence" value="ECO:0007669"/>
    <property type="project" value="UniProtKB-KW"/>
</dbReference>
<proteinExistence type="predicted"/>